<name>A0A0F7CYP1_9ASPA</name>
<protein>
    <submittedName>
        <fullName evidence="2">PsbP domain-OEC23 like protein</fullName>
    </submittedName>
</protein>
<gene>
    <name evidence="2" type="primary">PPD2</name>
</gene>
<dbReference type="InterPro" id="IPR002683">
    <property type="entry name" value="PsbP_C"/>
</dbReference>
<reference evidence="2" key="1">
    <citation type="journal article" date="2015" name="BMC Plant Biol.">
        <title>NDH expression marks major transitions in plant evolution and reveals coordinate intracellular gene loss.</title>
        <authorList>
            <person name="Ruhlman T.A."/>
            <person name="Chang W.J."/>
            <person name="Chen J.J."/>
            <person name="Huang Y.T."/>
            <person name="Chan M.T."/>
            <person name="Zhang J."/>
            <person name="Liao D.C."/>
            <person name="Blazier J.C."/>
            <person name="Jin X."/>
            <person name="Shih M.C."/>
            <person name="Jansen R.K."/>
            <person name="Lin C.S."/>
        </authorList>
    </citation>
    <scope>NUCLEOTIDE SEQUENCE</scope>
</reference>
<accession>A0A0F7CYP1</accession>
<proteinExistence type="evidence at transcript level"/>
<organism evidence="2">
    <name type="scientific">Masdevallia picturata</name>
    <dbReference type="NCBI Taxonomy" id="125444"/>
    <lineage>
        <taxon>Eukaryota</taxon>
        <taxon>Viridiplantae</taxon>
        <taxon>Streptophyta</taxon>
        <taxon>Embryophyta</taxon>
        <taxon>Tracheophyta</taxon>
        <taxon>Spermatophyta</taxon>
        <taxon>Magnoliopsida</taxon>
        <taxon>Liliopsida</taxon>
        <taxon>Asparagales</taxon>
        <taxon>Orchidaceae</taxon>
        <taxon>Epidendroideae</taxon>
        <taxon>Epidendreae</taxon>
        <taxon>Pleurothallidinae</taxon>
        <taxon>Masdevallia</taxon>
    </lineage>
</organism>
<dbReference type="GO" id="GO:0019898">
    <property type="term" value="C:extrinsic component of membrane"/>
    <property type="evidence" value="ECO:0007669"/>
    <property type="project" value="InterPro"/>
</dbReference>
<evidence type="ECO:0000313" key="2">
    <source>
        <dbReference type="EMBL" id="AKG62459.1"/>
    </source>
</evidence>
<dbReference type="Pfam" id="PF01789">
    <property type="entry name" value="PsbP"/>
    <property type="match status" value="1"/>
</dbReference>
<dbReference type="PANTHER" id="PTHR31407">
    <property type="match status" value="1"/>
</dbReference>
<dbReference type="AlphaFoldDB" id="A0A0F7CYP1"/>
<feature type="domain" description="PsbP C-terminal" evidence="1">
    <location>
        <begin position="76"/>
        <end position="228"/>
    </location>
</feature>
<dbReference type="SUPFAM" id="SSF55724">
    <property type="entry name" value="Mog1p/PsbP-like"/>
    <property type="match status" value="1"/>
</dbReference>
<dbReference type="Gene3D" id="3.40.1000.10">
    <property type="entry name" value="Mog1/PsbP, alpha/beta/alpha sandwich"/>
    <property type="match status" value="1"/>
</dbReference>
<dbReference type="GO" id="GO:0015979">
    <property type="term" value="P:photosynthesis"/>
    <property type="evidence" value="ECO:0007669"/>
    <property type="project" value="InterPro"/>
</dbReference>
<dbReference type="EMBL" id="KM584359">
    <property type="protein sequence ID" value="AKG62459.1"/>
    <property type="molecule type" value="mRNA"/>
</dbReference>
<dbReference type="InterPro" id="IPR016123">
    <property type="entry name" value="Mog1/PsbP_a/b/a-sand"/>
</dbReference>
<dbReference type="GO" id="GO:0005509">
    <property type="term" value="F:calcium ion binding"/>
    <property type="evidence" value="ECO:0007669"/>
    <property type="project" value="InterPro"/>
</dbReference>
<sequence>MYLSHSTTAVAVSASSFSEFPRYKPPHILLNHNSPTAKEEVKTTVKTSRRCFTFFLIFPSSIAFSPSSPAASIPTLERYTDEIEGFTLLKPSTWAKMEKAGAKALFEEGNGRNNIGVVVNPVRLSSLKEFGTPEFVAEKLIQAERRKESTNYAELITVAERLDHGGRPLYEFEYKVDSTRGGMKRIFSAALVASKKLYLLNIAFSDSPESPLDGDTRTVLEQILHSFDSTV</sequence>
<dbReference type="PANTHER" id="PTHR31407:SF3">
    <property type="entry name" value="PSBP DOMAIN-CONTAINING PROTEIN 2, CHLOROPLASTIC"/>
    <property type="match status" value="1"/>
</dbReference>
<dbReference type="GO" id="GO:0009654">
    <property type="term" value="C:photosystem II oxygen evolving complex"/>
    <property type="evidence" value="ECO:0007669"/>
    <property type="project" value="InterPro"/>
</dbReference>
<evidence type="ECO:0000259" key="1">
    <source>
        <dbReference type="Pfam" id="PF01789"/>
    </source>
</evidence>